<keyword evidence="4" id="KW-1185">Reference proteome</keyword>
<comment type="similarity">
    <text evidence="1">Belongs to the protein phosphatase inhibitor 2 family.</text>
</comment>
<dbReference type="Pfam" id="PF04979">
    <property type="entry name" value="IPP-2"/>
    <property type="match status" value="1"/>
</dbReference>
<sequence>MTNFPAKSESTVNRTTQLFILIPSDKDKEKTRHYHIKVIDSGETSVLKHRWETLHPENKDYGFMKIPECKTPYERELKPVEDDAPIDAEELTRSQVIMTKFLPRSPSTWSPRSWIHVGKLKSRPQRLLFFKKRSLKNGWAVTAPTPVSRGTRSRLVADYPRRSSLWLILRENGFPNGQRGLEKLAKGKNRRKVDERDELKGGTTQEKAENSNYAIGNMGQIGKSGRIEGRAEILFILKDRKNRKLFLPLHIHLQKPQAEHGSRAYLQLECTSRAYLTVEYSSHAYLKSSILDVLADCSWRILRSNKYGSKLHVKKLDRSVRVQKGIKLGARRAIIFFARPPIPLKAYACSKFNDLSESQVRGGRSSFYVSRPFSVLLPCRPSVRISNMGSILGPASIASRSNSCKSLGSLTLHELWSLHWEQMVVKNPYKAVGSQLRDQCQLRDQSQLPDKSQLRDQSQLRNQSQLRVPSRIRVQTQLRDQCRLRVISQLQDQTQL</sequence>
<feature type="region of interest" description="Disordered" evidence="2">
    <location>
        <begin position="185"/>
        <end position="209"/>
    </location>
</feature>
<evidence type="ECO:0000256" key="2">
    <source>
        <dbReference type="SAM" id="MobiDB-lite"/>
    </source>
</evidence>
<dbReference type="GO" id="GO:0004864">
    <property type="term" value="F:protein phosphatase inhibitor activity"/>
    <property type="evidence" value="ECO:0007669"/>
    <property type="project" value="InterPro"/>
</dbReference>
<evidence type="ECO:0000256" key="1">
    <source>
        <dbReference type="ARBA" id="ARBA00005472"/>
    </source>
</evidence>
<gene>
    <name evidence="3" type="ORF">NTEN_LOCUS17495</name>
</gene>
<dbReference type="InterPro" id="IPR007062">
    <property type="entry name" value="PPI-2"/>
</dbReference>
<name>A0A6H5HAI6_9HEMI</name>
<proteinExistence type="inferred from homology"/>
<dbReference type="OrthoDB" id="10030037at2759"/>
<evidence type="ECO:0000313" key="4">
    <source>
        <dbReference type="Proteomes" id="UP000479000"/>
    </source>
</evidence>
<dbReference type="AlphaFoldDB" id="A0A6H5HAI6"/>
<dbReference type="GO" id="GO:0009966">
    <property type="term" value="P:regulation of signal transduction"/>
    <property type="evidence" value="ECO:0007669"/>
    <property type="project" value="InterPro"/>
</dbReference>
<organism evidence="3 4">
    <name type="scientific">Nesidiocoris tenuis</name>
    <dbReference type="NCBI Taxonomy" id="355587"/>
    <lineage>
        <taxon>Eukaryota</taxon>
        <taxon>Metazoa</taxon>
        <taxon>Ecdysozoa</taxon>
        <taxon>Arthropoda</taxon>
        <taxon>Hexapoda</taxon>
        <taxon>Insecta</taxon>
        <taxon>Pterygota</taxon>
        <taxon>Neoptera</taxon>
        <taxon>Paraneoptera</taxon>
        <taxon>Hemiptera</taxon>
        <taxon>Heteroptera</taxon>
        <taxon>Panheteroptera</taxon>
        <taxon>Cimicomorpha</taxon>
        <taxon>Miridae</taxon>
        <taxon>Dicyphina</taxon>
        <taxon>Nesidiocoris</taxon>
    </lineage>
</organism>
<protein>
    <submittedName>
        <fullName evidence="3">Uncharacterized protein</fullName>
    </submittedName>
</protein>
<dbReference type="Proteomes" id="UP000479000">
    <property type="component" value="Unassembled WGS sequence"/>
</dbReference>
<evidence type="ECO:0000313" key="3">
    <source>
        <dbReference type="EMBL" id="CAB0012801.1"/>
    </source>
</evidence>
<accession>A0A6H5HAI6</accession>
<dbReference type="EMBL" id="CADCXU010025642">
    <property type="protein sequence ID" value="CAB0012801.1"/>
    <property type="molecule type" value="Genomic_DNA"/>
</dbReference>
<reference evidence="3 4" key="1">
    <citation type="submission" date="2020-02" db="EMBL/GenBank/DDBJ databases">
        <authorList>
            <person name="Ferguson B K."/>
        </authorList>
    </citation>
    <scope>NUCLEOTIDE SEQUENCE [LARGE SCALE GENOMIC DNA]</scope>
</reference>